<dbReference type="EMBL" id="NSKD01000009">
    <property type="protein sequence ID" value="PAU77693.1"/>
    <property type="molecule type" value="Genomic_DNA"/>
</dbReference>
<dbReference type="Proteomes" id="UP000218896">
    <property type="component" value="Unassembled WGS sequence"/>
</dbReference>
<gene>
    <name evidence="2" type="ORF">CK501_14635</name>
</gene>
<proteinExistence type="predicted"/>
<reference evidence="2 3" key="1">
    <citation type="submission" date="2017-08" db="EMBL/GenBank/DDBJ databases">
        <title>Halovibrio sewagensis sp. nov., isolated from wastewater of high salinity.</title>
        <authorList>
            <person name="Dong X."/>
            <person name="Zhang G."/>
        </authorList>
    </citation>
    <scope>NUCLEOTIDE SEQUENCE [LARGE SCALE GENOMIC DNA]</scope>
    <source>
        <strain evidence="2 3">YL5-2</strain>
    </source>
</reference>
<sequence length="139" mass="15301">MAQAAGSMEDVNRIVTAASDHGVSHFNELETEDGRMTEVEGWLDDEWHVEVAIDGSGDIGREERQKRIDGAWGMTTDQVRQYAEAAFGEGLTRIEEISVDTSGQVEVEGYGKRSNGEEGEALSVHFRLGDTTPSDVRRD</sequence>
<evidence type="ECO:0008006" key="4">
    <source>
        <dbReference type="Google" id="ProtNLM"/>
    </source>
</evidence>
<keyword evidence="3" id="KW-1185">Reference proteome</keyword>
<evidence type="ECO:0000313" key="2">
    <source>
        <dbReference type="EMBL" id="PAU77693.1"/>
    </source>
</evidence>
<organism evidence="2 3">
    <name type="scientific">Halovibrio salipaludis</name>
    <dbReference type="NCBI Taxonomy" id="2032626"/>
    <lineage>
        <taxon>Bacteria</taxon>
        <taxon>Pseudomonadati</taxon>
        <taxon>Pseudomonadota</taxon>
        <taxon>Gammaproteobacteria</taxon>
        <taxon>Oceanospirillales</taxon>
        <taxon>Halomonadaceae</taxon>
        <taxon>Halovibrio</taxon>
    </lineage>
</organism>
<comment type="caution">
    <text evidence="2">The sequence shown here is derived from an EMBL/GenBank/DDBJ whole genome shotgun (WGS) entry which is preliminary data.</text>
</comment>
<evidence type="ECO:0000313" key="3">
    <source>
        <dbReference type="Proteomes" id="UP000218896"/>
    </source>
</evidence>
<name>A0A2A2EZF5_9GAMM</name>
<protein>
    <recommendedName>
        <fullName evidence="4">PepSY domain-containing protein</fullName>
    </recommendedName>
</protein>
<accession>A0A2A2EZF5</accession>
<dbReference type="AlphaFoldDB" id="A0A2A2EZF5"/>
<feature type="region of interest" description="Disordered" evidence="1">
    <location>
        <begin position="104"/>
        <end position="139"/>
    </location>
</feature>
<evidence type="ECO:0000256" key="1">
    <source>
        <dbReference type="SAM" id="MobiDB-lite"/>
    </source>
</evidence>